<dbReference type="Ensembl" id="ENSMALT00000030107.1">
    <property type="protein sequence ID" value="ENSMALP00000029579.1"/>
    <property type="gene ID" value="ENSMALG00000020467.1"/>
</dbReference>
<feature type="binding site" evidence="8">
    <location>
        <position position="21"/>
    </location>
    <ligand>
        <name>Mg(2+)</name>
        <dbReference type="ChEBI" id="CHEBI:18420"/>
    </ligand>
</feature>
<evidence type="ECO:0000256" key="6">
    <source>
        <dbReference type="PIRSR" id="PIRSR031051-1"/>
    </source>
</evidence>
<evidence type="ECO:0000256" key="8">
    <source>
        <dbReference type="PIRSR" id="PIRSR031051-3"/>
    </source>
</evidence>
<dbReference type="NCBIfam" id="TIGR01488">
    <property type="entry name" value="HAD-SF-IB"/>
    <property type="match status" value="1"/>
</dbReference>
<dbReference type="Pfam" id="PF06888">
    <property type="entry name" value="Put_Phosphatase"/>
    <property type="match status" value="1"/>
</dbReference>
<evidence type="ECO:0000256" key="7">
    <source>
        <dbReference type="PIRSR" id="PIRSR031051-2"/>
    </source>
</evidence>
<evidence type="ECO:0008006" key="11">
    <source>
        <dbReference type="Google" id="ProtNLM"/>
    </source>
</evidence>
<dbReference type="AlphaFoldDB" id="A0A3Q3K733"/>
<organism evidence="9 10">
    <name type="scientific">Monopterus albus</name>
    <name type="common">Swamp eel</name>
    <dbReference type="NCBI Taxonomy" id="43700"/>
    <lineage>
        <taxon>Eukaryota</taxon>
        <taxon>Metazoa</taxon>
        <taxon>Chordata</taxon>
        <taxon>Craniata</taxon>
        <taxon>Vertebrata</taxon>
        <taxon>Euteleostomi</taxon>
        <taxon>Actinopterygii</taxon>
        <taxon>Neopterygii</taxon>
        <taxon>Teleostei</taxon>
        <taxon>Neoteleostei</taxon>
        <taxon>Acanthomorphata</taxon>
        <taxon>Anabantaria</taxon>
        <taxon>Synbranchiformes</taxon>
        <taxon>Synbranchidae</taxon>
        <taxon>Monopterus</taxon>
    </lineage>
</organism>
<evidence type="ECO:0000313" key="10">
    <source>
        <dbReference type="Proteomes" id="UP000261600"/>
    </source>
</evidence>
<accession>A0A3Q3K733</accession>
<comment type="cofactor">
    <cofactor evidence="1 8">
        <name>Mg(2+)</name>
        <dbReference type="ChEBI" id="CHEBI:18420"/>
    </cofactor>
</comment>
<dbReference type="GO" id="GO:0046872">
    <property type="term" value="F:metal ion binding"/>
    <property type="evidence" value="ECO:0007669"/>
    <property type="project" value="UniProtKB-KW"/>
</dbReference>
<evidence type="ECO:0000256" key="4">
    <source>
        <dbReference type="ARBA" id="ARBA00022801"/>
    </source>
</evidence>
<evidence type="ECO:0000256" key="1">
    <source>
        <dbReference type="ARBA" id="ARBA00001946"/>
    </source>
</evidence>
<dbReference type="STRING" id="43700.ENSMALP00000029579"/>
<dbReference type="Gene3D" id="3.40.50.1000">
    <property type="entry name" value="HAD superfamily/HAD-like"/>
    <property type="match status" value="1"/>
</dbReference>
<feature type="active site" description="Proton donor" evidence="6">
    <location>
        <position position="21"/>
    </location>
</feature>
<evidence type="ECO:0000256" key="3">
    <source>
        <dbReference type="ARBA" id="ARBA00022723"/>
    </source>
</evidence>
<dbReference type="PANTHER" id="PTHR20889">
    <property type="entry name" value="PHOSPHATASE, ORPHAN 1, 2"/>
    <property type="match status" value="1"/>
</dbReference>
<name>A0A3Q3K733_MONAL</name>
<feature type="binding site" evidence="7">
    <location>
        <position position="30"/>
    </location>
    <ligand>
        <name>substrate</name>
    </ligand>
</feature>
<feature type="binding site" evidence="8">
    <location>
        <position position="19"/>
    </location>
    <ligand>
        <name>Mg(2+)</name>
        <dbReference type="ChEBI" id="CHEBI:18420"/>
    </ligand>
</feature>
<dbReference type="PANTHER" id="PTHR20889:SF1">
    <property type="entry name" value="PYRIDOXAL PHOSPHATE PHOSPHATASE PHOSPHO2"/>
    <property type="match status" value="1"/>
</dbReference>
<dbReference type="InterPro" id="IPR006384">
    <property type="entry name" value="HAD_hydro_PyrdxlP_Pase-like"/>
</dbReference>
<dbReference type="SUPFAM" id="SSF56784">
    <property type="entry name" value="HAD-like"/>
    <property type="match status" value="1"/>
</dbReference>
<keyword evidence="5 8" id="KW-0460">Magnesium</keyword>
<sequence length="254" mass="28854">MKLLPFSRLKKMKTLIVFDFDHTMVDDNSDTWVVRCLPGQTLPDSVKNSYRKGQWTEFMGRVMTYIGDLEISPDRIRHVMETIPFTAGMTDLLTFISENKSTIDCIVISDSNTMFIDWILCAAGLRVAVDQVFTNPAKFNEHGYMEVQCYHSHDCDQCPVNLCKKKVLELYLSKQSDADVEYEQIFYVGDGGNDLCPTTCLRGHDVVMPRKGYTLEKLLAKVQGQEDSTSLRARVVVWSSGTDILHELKAAMQS</sequence>
<dbReference type="InterPro" id="IPR023214">
    <property type="entry name" value="HAD_sf"/>
</dbReference>
<evidence type="ECO:0000256" key="5">
    <source>
        <dbReference type="ARBA" id="ARBA00022842"/>
    </source>
</evidence>
<protein>
    <recommendedName>
        <fullName evidence="11">Phosphatase, orphan 2</fullName>
    </recommendedName>
</protein>
<reference evidence="9" key="2">
    <citation type="submission" date="2025-09" db="UniProtKB">
        <authorList>
            <consortium name="Ensembl"/>
        </authorList>
    </citation>
    <scope>IDENTIFICATION</scope>
</reference>
<feature type="active site" description="Nucleophile" evidence="6">
    <location>
        <position position="19"/>
    </location>
</feature>
<dbReference type="GO" id="GO:0016791">
    <property type="term" value="F:phosphatase activity"/>
    <property type="evidence" value="ECO:0007669"/>
    <property type="project" value="InterPro"/>
</dbReference>
<feature type="binding site" evidence="8">
    <location>
        <position position="190"/>
    </location>
    <ligand>
        <name>Mg(2+)</name>
        <dbReference type="ChEBI" id="CHEBI:18420"/>
    </ligand>
</feature>
<dbReference type="NCBIfam" id="TIGR01489">
    <property type="entry name" value="DKMTPPase-SF"/>
    <property type="match status" value="1"/>
</dbReference>
<evidence type="ECO:0000256" key="2">
    <source>
        <dbReference type="ARBA" id="ARBA00008541"/>
    </source>
</evidence>
<dbReference type="InterPro" id="IPR016965">
    <property type="entry name" value="Pase_PHOSPHO-typ"/>
</dbReference>
<feature type="binding site" evidence="7">
    <location>
        <position position="110"/>
    </location>
    <ligand>
        <name>substrate</name>
    </ligand>
</feature>
<dbReference type="Proteomes" id="UP000261600">
    <property type="component" value="Unplaced"/>
</dbReference>
<reference evidence="9" key="1">
    <citation type="submission" date="2025-08" db="UniProtKB">
        <authorList>
            <consortium name="Ensembl"/>
        </authorList>
    </citation>
    <scope>IDENTIFICATION</scope>
</reference>
<dbReference type="InterPro" id="IPR036412">
    <property type="entry name" value="HAD-like_sf"/>
</dbReference>
<evidence type="ECO:0000313" key="9">
    <source>
        <dbReference type="Ensembl" id="ENSMALP00000029579.1"/>
    </source>
</evidence>
<dbReference type="PIRSF" id="PIRSF031051">
    <property type="entry name" value="PyrdxlP_Pase_PHOSPHO2"/>
    <property type="match status" value="1"/>
</dbReference>
<keyword evidence="10" id="KW-1185">Reference proteome</keyword>
<comment type="similarity">
    <text evidence="2">Belongs to the HAD-like hydrolase superfamily. PHOSPHO family.</text>
</comment>
<keyword evidence="4" id="KW-0378">Hydrolase</keyword>
<proteinExistence type="inferred from homology"/>
<keyword evidence="3 8" id="KW-0479">Metal-binding</keyword>